<reference evidence="1 2" key="1">
    <citation type="submission" date="2021-06" db="EMBL/GenBank/DDBJ databases">
        <authorList>
            <person name="Sun Q."/>
            <person name="Li D."/>
        </authorList>
    </citation>
    <scope>NUCLEOTIDE SEQUENCE [LARGE SCALE GENOMIC DNA]</scope>
    <source>
        <strain evidence="1 2">MSJ-1</strain>
    </source>
</reference>
<accession>A0ABS6FED9</accession>
<dbReference type="Pfam" id="PF19420">
    <property type="entry name" value="DDAH_eukar"/>
    <property type="match status" value="1"/>
</dbReference>
<sequence length="295" mass="33656">MITDRVFLVKPHKFQFNVETAADNVFQSNDGDFSADEIQKRAAEEFENAVALLRGEGIHVDVLEDFDDTTPDSIFPNNVIVTFPGKIMICEMYSDNRNLEYNKLKPQLEKIVNYKKIEKFDFRNDEKKVLEGTGALVLDRENKIAYATLSKRCDEGELDKFCETFGFKKVAFKSEQDNKPVYHTNVIMTLAEKFVMIADELIVEGREEVLESLRESGKEIIHLTEEEILNFAGNSIELKGRDKNILVISEMGLNALSEDKIKTIEKYDKILAINVDTISHYGGGAIRCMICENFL</sequence>
<dbReference type="InterPro" id="IPR014541">
    <property type="entry name" value="Amdntrnsf_FN0238"/>
</dbReference>
<comment type="caution">
    <text evidence="1">The sequence shown here is derived from an EMBL/GenBank/DDBJ whole genome shotgun (WGS) entry which is preliminary data.</text>
</comment>
<dbReference type="Proteomes" id="UP000783742">
    <property type="component" value="Unassembled WGS sequence"/>
</dbReference>
<proteinExistence type="predicted"/>
<gene>
    <name evidence="1" type="ORF">KQI68_01670</name>
</gene>
<dbReference type="PANTHER" id="PTHR43224">
    <property type="entry name" value="AMIDINOTRANSFERASE"/>
    <property type="match status" value="1"/>
</dbReference>
<protein>
    <submittedName>
        <fullName evidence="1">Amidinotransferase</fullName>
    </submittedName>
</protein>
<dbReference type="RefSeq" id="WP_216548330.1">
    <property type="nucleotide sequence ID" value="NZ_JAHLQO010000001.1"/>
</dbReference>
<evidence type="ECO:0000313" key="1">
    <source>
        <dbReference type="EMBL" id="MBU5668541.1"/>
    </source>
</evidence>
<name>A0ABS6FED9_9FIRM</name>
<dbReference type="EMBL" id="JAHLQO010000001">
    <property type="protein sequence ID" value="MBU5668541.1"/>
    <property type="molecule type" value="Genomic_DNA"/>
</dbReference>
<evidence type="ECO:0000313" key="2">
    <source>
        <dbReference type="Proteomes" id="UP000783742"/>
    </source>
</evidence>
<keyword evidence="2" id="KW-1185">Reference proteome</keyword>
<dbReference type="PANTHER" id="PTHR43224:SF1">
    <property type="entry name" value="AMIDINOTRANSFERASE"/>
    <property type="match status" value="1"/>
</dbReference>
<organism evidence="1 2">
    <name type="scientific">Peptoniphilus ovalis</name>
    <dbReference type="NCBI Taxonomy" id="2841503"/>
    <lineage>
        <taxon>Bacteria</taxon>
        <taxon>Bacillati</taxon>
        <taxon>Bacillota</taxon>
        <taxon>Tissierellia</taxon>
        <taxon>Tissierellales</taxon>
        <taxon>Peptoniphilaceae</taxon>
        <taxon>Peptoniphilus</taxon>
    </lineage>
</organism>
<dbReference type="PIRSF" id="PIRSF028188">
    <property type="entry name" value="Amdntrnsf_FN0238"/>
    <property type="match status" value="1"/>
</dbReference>